<dbReference type="GO" id="GO:0006355">
    <property type="term" value="P:regulation of DNA-templated transcription"/>
    <property type="evidence" value="ECO:0007669"/>
    <property type="project" value="UniProtKB-ARBA"/>
</dbReference>
<dbReference type="Pfam" id="PF00643">
    <property type="entry name" value="zf-B_box"/>
    <property type="match status" value="1"/>
</dbReference>
<proteinExistence type="inferred from homology"/>
<evidence type="ECO:0000256" key="8">
    <source>
        <dbReference type="PROSITE-ProRule" id="PRU00024"/>
    </source>
</evidence>
<dbReference type="KEGG" id="qsa:O6P43_010720"/>
<dbReference type="GO" id="GO:0008270">
    <property type="term" value="F:zinc ion binding"/>
    <property type="evidence" value="ECO:0007669"/>
    <property type="project" value="UniProtKB-KW"/>
</dbReference>
<reference evidence="12" key="1">
    <citation type="journal article" date="2023" name="Science">
        <title>Elucidation of the pathway for biosynthesis of saponin adjuvants from the soapbark tree.</title>
        <authorList>
            <person name="Reed J."/>
            <person name="Orme A."/>
            <person name="El-Demerdash A."/>
            <person name="Owen C."/>
            <person name="Martin L.B.B."/>
            <person name="Misra R.C."/>
            <person name="Kikuchi S."/>
            <person name="Rejzek M."/>
            <person name="Martin A.C."/>
            <person name="Harkess A."/>
            <person name="Leebens-Mack J."/>
            <person name="Louveau T."/>
            <person name="Stephenson M.J."/>
            <person name="Osbourn A."/>
        </authorList>
    </citation>
    <scope>NUCLEOTIDE SEQUENCE</scope>
    <source>
        <strain evidence="12">S10</strain>
    </source>
</reference>
<dbReference type="EMBL" id="JARAOO010000004">
    <property type="protein sequence ID" value="KAJ7972902.1"/>
    <property type="molecule type" value="Genomic_DNA"/>
</dbReference>
<evidence type="ECO:0000313" key="13">
    <source>
        <dbReference type="Proteomes" id="UP001163823"/>
    </source>
</evidence>
<evidence type="ECO:0000313" key="12">
    <source>
        <dbReference type="EMBL" id="KAJ7972901.1"/>
    </source>
</evidence>
<dbReference type="GO" id="GO:0005634">
    <property type="term" value="C:nucleus"/>
    <property type="evidence" value="ECO:0007669"/>
    <property type="project" value="UniProtKB-SubCell"/>
</dbReference>
<evidence type="ECO:0000259" key="11">
    <source>
        <dbReference type="PROSITE" id="PS51017"/>
    </source>
</evidence>
<name>A0AAD7Q1H2_QUISA</name>
<keyword evidence="7 9" id="KW-0539">Nucleus</keyword>
<dbReference type="CDD" id="cd19821">
    <property type="entry name" value="Bbox1_BBX-like"/>
    <property type="match status" value="1"/>
</dbReference>
<accession>A0AAD7Q1H2</accession>
<evidence type="ECO:0000256" key="3">
    <source>
        <dbReference type="ARBA" id="ARBA00022723"/>
    </source>
</evidence>
<dbReference type="InterPro" id="IPR049808">
    <property type="entry name" value="CONSTANS-like_Bbox1"/>
</dbReference>
<dbReference type="PROSITE" id="PS51017">
    <property type="entry name" value="CCT"/>
    <property type="match status" value="1"/>
</dbReference>
<keyword evidence="6" id="KW-0862">Zinc</keyword>
<keyword evidence="5 8" id="KW-0863">Zinc-finger</keyword>
<dbReference type="AlphaFoldDB" id="A0AAD7Q1H2"/>
<dbReference type="SMART" id="SM00336">
    <property type="entry name" value="BBOX"/>
    <property type="match status" value="2"/>
</dbReference>
<evidence type="ECO:0000259" key="10">
    <source>
        <dbReference type="PROSITE" id="PS50119"/>
    </source>
</evidence>
<sequence>MSDSLRHPNLSCKDEAPQLDKDQNSRLCDYCGDSTALLYCRADSAKLCFSCDREVHSTNQLFSKHTRSQLCDACDASPATIHCSTENSVFCQNCDWERHNLSLSEVHDRRPLEGFTGCPSVTELLTIVGFDDVGNKALFLTDSGDAADGFLGSEFDGLSEFLGSELVSDTPSIVSLDDLIVSTNSPHNYNAMEVPPMPKNRRAAGGRHKEELLNQLRQFAKTEPNLNYGDNNTERLNGRQYLVPEQCGEPGNFSTGFKEHGIEAEIFPSYEAGDFQWHNDSGEPVTHAFLPNTSLRSCPQEVPGKHSFSDVCGNHVNDQYGGQSQNLCNSENLSPAPRVAPYELTSQERDSAISRYKEKRKTRRYDKHVRYETRKVRAESRTRIKGRFAKMDR</sequence>
<evidence type="ECO:0000256" key="1">
    <source>
        <dbReference type="ARBA" id="ARBA00004123"/>
    </source>
</evidence>
<dbReference type="PANTHER" id="PTHR31717">
    <property type="entry name" value="ZINC FINGER PROTEIN CONSTANS-LIKE 10"/>
    <property type="match status" value="1"/>
</dbReference>
<dbReference type="PANTHER" id="PTHR31717:SF58">
    <property type="entry name" value="ZINC FINGER PROTEIN CONSTANS-LIKE 13"/>
    <property type="match status" value="1"/>
</dbReference>
<evidence type="ECO:0000256" key="9">
    <source>
        <dbReference type="PROSITE-ProRule" id="PRU00357"/>
    </source>
</evidence>
<evidence type="ECO:0000256" key="4">
    <source>
        <dbReference type="ARBA" id="ARBA00022737"/>
    </source>
</evidence>
<dbReference type="PROSITE" id="PS50119">
    <property type="entry name" value="ZF_BBOX"/>
    <property type="match status" value="2"/>
</dbReference>
<dbReference type="EMBL" id="JARAOO010000004">
    <property type="protein sequence ID" value="KAJ7972901.1"/>
    <property type="molecule type" value="Genomic_DNA"/>
</dbReference>
<dbReference type="InterPro" id="IPR000315">
    <property type="entry name" value="Znf_B-box"/>
</dbReference>
<dbReference type="Pfam" id="PF06203">
    <property type="entry name" value="CCT"/>
    <property type="match status" value="1"/>
</dbReference>
<protein>
    <submittedName>
        <fullName evidence="12">CONSTANS-like zinc finger protein</fullName>
    </submittedName>
</protein>
<dbReference type="Proteomes" id="UP001163823">
    <property type="component" value="Chromosome 4"/>
</dbReference>
<feature type="domain" description="B box-type" evidence="10">
    <location>
        <begin position="66"/>
        <end position="112"/>
    </location>
</feature>
<evidence type="ECO:0000256" key="2">
    <source>
        <dbReference type="ARBA" id="ARBA00010024"/>
    </source>
</evidence>
<organism evidence="12 13">
    <name type="scientific">Quillaja saponaria</name>
    <name type="common">Soap bark tree</name>
    <dbReference type="NCBI Taxonomy" id="32244"/>
    <lineage>
        <taxon>Eukaryota</taxon>
        <taxon>Viridiplantae</taxon>
        <taxon>Streptophyta</taxon>
        <taxon>Embryophyta</taxon>
        <taxon>Tracheophyta</taxon>
        <taxon>Spermatophyta</taxon>
        <taxon>Magnoliopsida</taxon>
        <taxon>eudicotyledons</taxon>
        <taxon>Gunneridae</taxon>
        <taxon>Pentapetalae</taxon>
        <taxon>rosids</taxon>
        <taxon>fabids</taxon>
        <taxon>Fabales</taxon>
        <taxon>Quillajaceae</taxon>
        <taxon>Quillaja</taxon>
    </lineage>
</organism>
<keyword evidence="3" id="KW-0479">Metal-binding</keyword>
<evidence type="ECO:0000256" key="7">
    <source>
        <dbReference type="ARBA" id="ARBA00023242"/>
    </source>
</evidence>
<keyword evidence="13" id="KW-1185">Reference proteome</keyword>
<feature type="domain" description="CCT" evidence="11">
    <location>
        <begin position="349"/>
        <end position="391"/>
    </location>
</feature>
<comment type="similarity">
    <text evidence="2">Belongs to the CONSTANS family.</text>
</comment>
<feature type="domain" description="B box-type" evidence="10">
    <location>
        <begin position="23"/>
        <end position="70"/>
    </location>
</feature>
<gene>
    <name evidence="12" type="ORF">O6P43_010720</name>
</gene>
<evidence type="ECO:0000256" key="5">
    <source>
        <dbReference type="ARBA" id="ARBA00022771"/>
    </source>
</evidence>
<keyword evidence="4" id="KW-0677">Repeat</keyword>
<evidence type="ECO:0000256" key="6">
    <source>
        <dbReference type="ARBA" id="ARBA00022833"/>
    </source>
</evidence>
<dbReference type="InterPro" id="IPR010402">
    <property type="entry name" value="CCT_domain"/>
</dbReference>
<comment type="caution">
    <text evidence="12">The sequence shown here is derived from an EMBL/GenBank/DDBJ whole genome shotgun (WGS) entry which is preliminary data.</text>
</comment>
<comment type="subcellular location">
    <subcellularLocation>
        <location evidence="1 9">Nucleus</location>
    </subcellularLocation>
</comment>